<dbReference type="Proteomes" id="UP001304650">
    <property type="component" value="Chromosome"/>
</dbReference>
<keyword evidence="3 7" id="KW-0436">Ligase</keyword>
<keyword evidence="5" id="KW-0472">Membrane</keyword>
<evidence type="ECO:0000256" key="2">
    <source>
        <dbReference type="ARBA" id="ARBA00012727"/>
    </source>
</evidence>
<feature type="transmembrane region" description="Helical" evidence="5">
    <location>
        <begin position="200"/>
        <end position="222"/>
    </location>
</feature>
<dbReference type="RefSeq" id="WP_314798903.1">
    <property type="nucleotide sequence ID" value="NZ_CP130319.1"/>
</dbReference>
<evidence type="ECO:0000256" key="3">
    <source>
        <dbReference type="ARBA" id="ARBA00022598"/>
    </source>
</evidence>
<dbReference type="PANTHER" id="PTHR45674">
    <property type="entry name" value="DNA LIGASE 1/3 FAMILY MEMBER"/>
    <property type="match status" value="1"/>
</dbReference>
<dbReference type="GO" id="GO:0006310">
    <property type="term" value="P:DNA recombination"/>
    <property type="evidence" value="ECO:0007669"/>
    <property type="project" value="InterPro"/>
</dbReference>
<dbReference type="Pfam" id="PF01068">
    <property type="entry name" value="DNA_ligase_A_M"/>
    <property type="match status" value="1"/>
</dbReference>
<dbReference type="EC" id="6.5.1.1" evidence="2"/>
<dbReference type="Gene3D" id="3.30.470.30">
    <property type="entry name" value="DNA ligase/mRNA capping enzyme"/>
    <property type="match status" value="1"/>
</dbReference>
<dbReference type="SUPFAM" id="SSF56091">
    <property type="entry name" value="DNA ligase/mRNA capping enzyme, catalytic domain"/>
    <property type="match status" value="1"/>
</dbReference>
<organism evidence="7 8">
    <name type="scientific">Paenibacillus roseopurpureus</name>
    <dbReference type="NCBI Taxonomy" id="2918901"/>
    <lineage>
        <taxon>Bacteria</taxon>
        <taxon>Bacillati</taxon>
        <taxon>Bacillota</taxon>
        <taxon>Bacilli</taxon>
        <taxon>Bacillales</taxon>
        <taxon>Paenibacillaceae</taxon>
        <taxon>Paenibacillus</taxon>
    </lineage>
</organism>
<dbReference type="AlphaFoldDB" id="A0AA96RJL3"/>
<feature type="domain" description="ATP-dependent DNA ligase family profile" evidence="6">
    <location>
        <begin position="105"/>
        <end position="227"/>
    </location>
</feature>
<dbReference type="SUPFAM" id="SSF50249">
    <property type="entry name" value="Nucleic acid-binding proteins"/>
    <property type="match status" value="1"/>
</dbReference>
<keyword evidence="5" id="KW-1133">Transmembrane helix</keyword>
<dbReference type="GO" id="GO:0006281">
    <property type="term" value="P:DNA repair"/>
    <property type="evidence" value="ECO:0007669"/>
    <property type="project" value="InterPro"/>
</dbReference>
<evidence type="ECO:0000256" key="5">
    <source>
        <dbReference type="SAM" id="Phobius"/>
    </source>
</evidence>
<dbReference type="Pfam" id="PF04679">
    <property type="entry name" value="DNA_ligase_A_C"/>
    <property type="match status" value="1"/>
</dbReference>
<proteinExistence type="inferred from homology"/>
<keyword evidence="5" id="KW-0812">Transmembrane</keyword>
<protein>
    <recommendedName>
        <fullName evidence="2">DNA ligase (ATP)</fullName>
        <ecNumber evidence="2">6.5.1.1</ecNumber>
    </recommendedName>
</protein>
<dbReference type="PANTHER" id="PTHR45674:SF4">
    <property type="entry name" value="DNA LIGASE 1"/>
    <property type="match status" value="1"/>
</dbReference>
<keyword evidence="8" id="KW-1185">Reference proteome</keyword>
<dbReference type="CDD" id="cd07971">
    <property type="entry name" value="OBF_DNA_ligase_LigD"/>
    <property type="match status" value="1"/>
</dbReference>
<dbReference type="InterPro" id="IPR012310">
    <property type="entry name" value="DNA_ligase_ATP-dep_cent"/>
</dbReference>
<dbReference type="Gene3D" id="2.40.50.140">
    <property type="entry name" value="Nucleic acid-binding proteins"/>
    <property type="match status" value="1"/>
</dbReference>
<dbReference type="InterPro" id="IPR012340">
    <property type="entry name" value="NA-bd_OB-fold"/>
</dbReference>
<dbReference type="KEGG" id="proo:MJB10_22885"/>
<dbReference type="InterPro" id="IPR050191">
    <property type="entry name" value="ATP-dep_DNA_ligase"/>
</dbReference>
<evidence type="ECO:0000256" key="4">
    <source>
        <dbReference type="ARBA" id="ARBA00034003"/>
    </source>
</evidence>
<name>A0AA96RJL3_9BACL</name>
<dbReference type="PROSITE" id="PS00697">
    <property type="entry name" value="DNA_LIGASE_A1"/>
    <property type="match status" value="1"/>
</dbReference>
<dbReference type="GO" id="GO:0003910">
    <property type="term" value="F:DNA ligase (ATP) activity"/>
    <property type="evidence" value="ECO:0007669"/>
    <property type="project" value="UniProtKB-EC"/>
</dbReference>
<sequence length="315" mass="36003">MEVKPVVPFEPIQLETLPTGPNWVAQIKWDGVRMLTYYDGQEVQLWNRRCHARSEQYPELLDIQSYCSAKSVILDGEIIAFDGIKPTFHEIMKRESLRKKQSIERAIAQTPVTYMIFDILMCNGKWLLDQPLSARQQVLHEVIRPSTQFQLTPNMPDGNQLYEVMKQHGMEGVVMKDLNTTYALGGKDKRWIKKKIFHDLHAIIGGVTLRAGIVNAILLGLFDREGRFMYIGHAGTGKLSRAEWRDLTTRVEPLVIAQKPFVNEPERSKEAIWIKPTFTAKIQYMEWTAGGTMRHPSIQAFTQVALAGCTFDQLG</sequence>
<comment type="similarity">
    <text evidence="1">Belongs to the ATP-dependent DNA ligase family.</text>
</comment>
<dbReference type="EMBL" id="CP130319">
    <property type="protein sequence ID" value="WNR43910.1"/>
    <property type="molecule type" value="Genomic_DNA"/>
</dbReference>
<evidence type="ECO:0000259" key="6">
    <source>
        <dbReference type="PROSITE" id="PS50160"/>
    </source>
</evidence>
<evidence type="ECO:0000313" key="7">
    <source>
        <dbReference type="EMBL" id="WNR43910.1"/>
    </source>
</evidence>
<dbReference type="GO" id="GO:0005524">
    <property type="term" value="F:ATP binding"/>
    <property type="evidence" value="ECO:0007669"/>
    <property type="project" value="InterPro"/>
</dbReference>
<evidence type="ECO:0000256" key="1">
    <source>
        <dbReference type="ARBA" id="ARBA00007572"/>
    </source>
</evidence>
<evidence type="ECO:0000313" key="8">
    <source>
        <dbReference type="Proteomes" id="UP001304650"/>
    </source>
</evidence>
<reference evidence="7" key="1">
    <citation type="submission" date="2022-02" db="EMBL/GenBank/DDBJ databases">
        <title>Paenibacillus sp. MBLB1832 Whole Genome Shotgun Sequencing.</title>
        <authorList>
            <person name="Hwang C.Y."/>
            <person name="Cho E.-S."/>
            <person name="Seo M.-J."/>
        </authorList>
    </citation>
    <scope>NUCLEOTIDE SEQUENCE</scope>
    <source>
        <strain evidence="7">MBLB1832</strain>
    </source>
</reference>
<dbReference type="CDD" id="cd07906">
    <property type="entry name" value="Adenylation_DNA_ligase_LigD_LigC"/>
    <property type="match status" value="1"/>
</dbReference>
<dbReference type="InterPro" id="IPR016059">
    <property type="entry name" value="DNA_ligase_ATP-dep_CS"/>
</dbReference>
<dbReference type="PROSITE" id="PS50160">
    <property type="entry name" value="DNA_LIGASE_A3"/>
    <property type="match status" value="1"/>
</dbReference>
<accession>A0AA96RJL3</accession>
<gene>
    <name evidence="7" type="ORF">MJB10_22885</name>
</gene>
<comment type="catalytic activity">
    <reaction evidence="4">
        <text>ATP + (deoxyribonucleotide)n-3'-hydroxyl + 5'-phospho-(deoxyribonucleotide)m = (deoxyribonucleotide)n+m + AMP + diphosphate.</text>
        <dbReference type="EC" id="6.5.1.1"/>
    </reaction>
</comment>
<dbReference type="InterPro" id="IPR012309">
    <property type="entry name" value="DNA_ligase_ATP-dep_C"/>
</dbReference>